<feature type="transmembrane region" description="Helical" evidence="1">
    <location>
        <begin position="60"/>
        <end position="81"/>
    </location>
</feature>
<keyword evidence="1" id="KW-0472">Membrane</keyword>
<protein>
    <submittedName>
        <fullName evidence="2">Metal-dependent hydrolase</fullName>
    </submittedName>
</protein>
<keyword evidence="1" id="KW-1133">Transmembrane helix</keyword>
<dbReference type="OrthoDB" id="206308at2157"/>
<proteinExistence type="predicted"/>
<dbReference type="Proteomes" id="UP000608662">
    <property type="component" value="Unassembled WGS sequence"/>
</dbReference>
<evidence type="ECO:0000256" key="1">
    <source>
        <dbReference type="SAM" id="Phobius"/>
    </source>
</evidence>
<evidence type="ECO:0000313" key="3">
    <source>
        <dbReference type="Proteomes" id="UP000608662"/>
    </source>
</evidence>
<sequence length="201" mass="21264">MWPWGHLAVGYLCYSLLARATDRRVSAFAVVAVAVGTQFPDLIDKPLAWTVAVLPNGRSLAHSLLTAAVVGVVLVAIARAVDARDESRQLGADGGTTPMRPTAVHLAGAFVLGYGTHLLSDGLRPLLDGEFAALAYLGWPLLPAIQYGGPKSFVGHFASMEVTPLLALQFLLVGVSLLVWNADGRPGLSVAKRTLSRQRDG</sequence>
<dbReference type="GO" id="GO:0016787">
    <property type="term" value="F:hydrolase activity"/>
    <property type="evidence" value="ECO:0007669"/>
    <property type="project" value="UniProtKB-KW"/>
</dbReference>
<dbReference type="InterPro" id="IPR007404">
    <property type="entry name" value="YdjM-like"/>
</dbReference>
<comment type="caution">
    <text evidence="2">The sequence shown here is derived from an EMBL/GenBank/DDBJ whole genome shotgun (WGS) entry which is preliminary data.</text>
</comment>
<reference evidence="2" key="1">
    <citation type="submission" date="2019-12" db="EMBL/GenBank/DDBJ databases">
        <title>Whole-genome sequence of Halomicrobium mukohataei pws1.</title>
        <authorList>
            <person name="Verma D.K."/>
            <person name="Gopal K."/>
            <person name="Prasad E.S."/>
        </authorList>
    </citation>
    <scope>NUCLEOTIDE SEQUENCE</scope>
    <source>
        <strain evidence="2">Pws1</strain>
    </source>
</reference>
<accession>A0A847TYM9</accession>
<organism evidence="2 3">
    <name type="scientific">Halomicrobium mukohataei</name>
    <dbReference type="NCBI Taxonomy" id="57705"/>
    <lineage>
        <taxon>Archaea</taxon>
        <taxon>Methanobacteriati</taxon>
        <taxon>Methanobacteriota</taxon>
        <taxon>Stenosarchaea group</taxon>
        <taxon>Halobacteria</taxon>
        <taxon>Halobacteriales</taxon>
        <taxon>Haloarculaceae</taxon>
        <taxon>Halomicrobium</taxon>
    </lineage>
</organism>
<name>A0A847TYM9_9EURY</name>
<dbReference type="Pfam" id="PF04307">
    <property type="entry name" value="YdjM"/>
    <property type="match status" value="1"/>
</dbReference>
<dbReference type="AlphaFoldDB" id="A0A847TYM9"/>
<dbReference type="RefSeq" id="WP_170092438.1">
    <property type="nucleotide sequence ID" value="NZ_WOYG01000001.1"/>
</dbReference>
<dbReference type="EMBL" id="WOYG01000001">
    <property type="protein sequence ID" value="NLV08403.1"/>
    <property type="molecule type" value="Genomic_DNA"/>
</dbReference>
<evidence type="ECO:0000313" key="2">
    <source>
        <dbReference type="EMBL" id="NLV08403.1"/>
    </source>
</evidence>
<keyword evidence="2" id="KW-0378">Hydrolase</keyword>
<gene>
    <name evidence="2" type="ORF">GOC74_00440</name>
</gene>
<feature type="transmembrane region" description="Helical" evidence="1">
    <location>
        <begin position="162"/>
        <end position="180"/>
    </location>
</feature>
<keyword evidence="1" id="KW-0812">Transmembrane</keyword>
<feature type="transmembrane region" description="Helical" evidence="1">
    <location>
        <begin position="102"/>
        <end position="119"/>
    </location>
</feature>